<keyword evidence="2" id="KW-1185">Reference proteome</keyword>
<reference evidence="2" key="1">
    <citation type="journal article" date="2019" name="Int. J. Syst. Evol. Microbiol.">
        <title>The Global Catalogue of Microorganisms (GCM) 10K type strain sequencing project: providing services to taxonomists for standard genome sequencing and annotation.</title>
        <authorList>
            <consortium name="The Broad Institute Genomics Platform"/>
            <consortium name="The Broad Institute Genome Sequencing Center for Infectious Disease"/>
            <person name="Wu L."/>
            <person name="Ma J."/>
        </authorList>
    </citation>
    <scope>NUCLEOTIDE SEQUENCE [LARGE SCALE GENOMIC DNA]</scope>
    <source>
        <strain evidence="2">CCUG 55250</strain>
    </source>
</reference>
<protein>
    <submittedName>
        <fullName evidence="1">Uncharacterized protein</fullName>
    </submittedName>
</protein>
<gene>
    <name evidence="1" type="ORF">ACFPMF_22930</name>
</gene>
<comment type="caution">
    <text evidence="1">The sequence shown here is derived from an EMBL/GenBank/DDBJ whole genome shotgun (WGS) entry which is preliminary data.</text>
</comment>
<name>A0ABW0IFE4_9BACT</name>
<dbReference type="RefSeq" id="WP_379849471.1">
    <property type="nucleotide sequence ID" value="NZ_JBHSMA010000011.1"/>
</dbReference>
<evidence type="ECO:0000313" key="2">
    <source>
        <dbReference type="Proteomes" id="UP001596106"/>
    </source>
</evidence>
<proteinExistence type="predicted"/>
<dbReference type="EMBL" id="JBHSMA010000011">
    <property type="protein sequence ID" value="MFC5412198.1"/>
    <property type="molecule type" value="Genomic_DNA"/>
</dbReference>
<organism evidence="1 2">
    <name type="scientific">Larkinella bovis</name>
    <dbReference type="NCBI Taxonomy" id="683041"/>
    <lineage>
        <taxon>Bacteria</taxon>
        <taxon>Pseudomonadati</taxon>
        <taxon>Bacteroidota</taxon>
        <taxon>Cytophagia</taxon>
        <taxon>Cytophagales</taxon>
        <taxon>Spirosomataceae</taxon>
        <taxon>Larkinella</taxon>
    </lineage>
</organism>
<evidence type="ECO:0000313" key="1">
    <source>
        <dbReference type="EMBL" id="MFC5412198.1"/>
    </source>
</evidence>
<dbReference type="Proteomes" id="UP001596106">
    <property type="component" value="Unassembled WGS sequence"/>
</dbReference>
<accession>A0ABW0IFE4</accession>
<sequence>MQLFKSYTPVGSKQIIVVNQWLKHLQKIFRPVIEFKRWVSLQGRMDMVKTESAPILIPIYLPANRRFGSHDTF</sequence>